<dbReference type="InterPro" id="IPR019775">
    <property type="entry name" value="WD40_repeat_CS"/>
</dbReference>
<sequence length="349" mass="39893">MVTSAFDGTVYAWNLKEQTENNMLFEKVFLMNGLMRMKLTPDGTKMIISTTSGFMVIIHNLNLLSLATDLQRFRPNLYRLMQTSEQCFPIATTFNHLFSQSKTRNRIEFIDDFPNNADVISSLQIHPHGWSAVSRNLNDEENEEWTAVHDIQTRDPKEYEDAFMYGEEEDEDEEVDAINELEGTPEGRPIQTVADLWMNLITVEELPGNDANTSLSVVNSGLIGPNPSFKSYFKRHPNEKNKIIKNIPRMTHYAKERNVGKGFIKGLTFSSDGRVICSPYDKGFRLLGFSETCQEISDCVPAKPQQLLTILEMNDYHRDIVVSSKFSPTHFQLVTGCLGSEIKWYQPKL</sequence>
<dbReference type="AlphaFoldDB" id="A0A9N9MX73"/>
<evidence type="ECO:0000313" key="5">
    <source>
        <dbReference type="Proteomes" id="UP001152799"/>
    </source>
</evidence>
<reference evidence="4" key="1">
    <citation type="submission" date="2022-01" db="EMBL/GenBank/DDBJ databases">
        <authorList>
            <person name="King R."/>
        </authorList>
    </citation>
    <scope>NUCLEOTIDE SEQUENCE</scope>
</reference>
<keyword evidence="1 3" id="KW-0853">WD repeat</keyword>
<evidence type="ECO:0000256" key="2">
    <source>
        <dbReference type="ARBA" id="ARBA00022737"/>
    </source>
</evidence>
<dbReference type="SUPFAM" id="SSF50978">
    <property type="entry name" value="WD40 repeat-like"/>
    <property type="match status" value="1"/>
</dbReference>
<proteinExistence type="predicted"/>
<dbReference type="PROSITE" id="PS00678">
    <property type="entry name" value="WD_REPEATS_1"/>
    <property type="match status" value="1"/>
</dbReference>
<gene>
    <name evidence="4" type="ORF">CEUTPL_LOCUS11335</name>
</gene>
<feature type="repeat" description="WD" evidence="3">
    <location>
        <begin position="1"/>
        <end position="23"/>
    </location>
</feature>
<keyword evidence="5" id="KW-1185">Reference proteome</keyword>
<dbReference type="OrthoDB" id="20669at2759"/>
<dbReference type="PANTHER" id="PTHR14588:SF2">
    <property type="entry name" value="DDB1- AND CUL4-ASSOCIATED FACTOR 10"/>
    <property type="match status" value="1"/>
</dbReference>
<evidence type="ECO:0000313" key="4">
    <source>
        <dbReference type="EMBL" id="CAG9770891.1"/>
    </source>
</evidence>
<protein>
    <submittedName>
        <fullName evidence="4">Uncharacterized protein</fullName>
    </submittedName>
</protein>
<accession>A0A9N9MX73</accession>
<name>A0A9N9MX73_9CUCU</name>
<dbReference type="GO" id="GO:0080008">
    <property type="term" value="C:Cul4-RING E3 ubiquitin ligase complex"/>
    <property type="evidence" value="ECO:0007669"/>
    <property type="project" value="TreeGrafter"/>
</dbReference>
<evidence type="ECO:0000256" key="3">
    <source>
        <dbReference type="PROSITE-ProRule" id="PRU00221"/>
    </source>
</evidence>
<dbReference type="EMBL" id="OU892282">
    <property type="protein sequence ID" value="CAG9770891.1"/>
    <property type="molecule type" value="Genomic_DNA"/>
</dbReference>
<dbReference type="Proteomes" id="UP001152799">
    <property type="component" value="Chromosome 6"/>
</dbReference>
<dbReference type="InterPro" id="IPR001680">
    <property type="entry name" value="WD40_rpt"/>
</dbReference>
<dbReference type="PROSITE" id="PS50082">
    <property type="entry name" value="WD_REPEATS_2"/>
    <property type="match status" value="1"/>
</dbReference>
<dbReference type="InterPro" id="IPR039085">
    <property type="entry name" value="DCA10"/>
</dbReference>
<evidence type="ECO:0000256" key="1">
    <source>
        <dbReference type="ARBA" id="ARBA00022574"/>
    </source>
</evidence>
<keyword evidence="2" id="KW-0677">Repeat</keyword>
<dbReference type="PANTHER" id="PTHR14588">
    <property type="entry name" value="DDB1- AND CUL4-ASSOCIATED FACTOR 10"/>
    <property type="match status" value="1"/>
</dbReference>
<dbReference type="InterPro" id="IPR036322">
    <property type="entry name" value="WD40_repeat_dom_sf"/>
</dbReference>
<organism evidence="4 5">
    <name type="scientific">Ceutorhynchus assimilis</name>
    <name type="common">cabbage seed weevil</name>
    <dbReference type="NCBI Taxonomy" id="467358"/>
    <lineage>
        <taxon>Eukaryota</taxon>
        <taxon>Metazoa</taxon>
        <taxon>Ecdysozoa</taxon>
        <taxon>Arthropoda</taxon>
        <taxon>Hexapoda</taxon>
        <taxon>Insecta</taxon>
        <taxon>Pterygota</taxon>
        <taxon>Neoptera</taxon>
        <taxon>Endopterygota</taxon>
        <taxon>Coleoptera</taxon>
        <taxon>Polyphaga</taxon>
        <taxon>Cucujiformia</taxon>
        <taxon>Curculionidae</taxon>
        <taxon>Ceutorhynchinae</taxon>
        <taxon>Ceutorhynchus</taxon>
    </lineage>
</organism>